<sequence length="266" mass="30738">MDLRLVTLLSMQLAGEHIKATAHTWRNRVIGSTLNEVFREELQEEPSSGGEPKIISDVEKTPGPSEELEPLYKPKGRPKTDDPVNEKEEFCVMFQSKMSDHHLLYGAEMDCVDSETEVLTEQDLANAHFIELKTNRMIEDRRQDMNFRRFKLRKIWCQSFLVGIDTVVCGYRDDAGVVHQLEELELREIPKMTKGLWYPVVCMDFCDRFLTHVKNLAGKNLTDCDPASVIKFEWKPKQNITAKLICGQSKFSFLPKWFTDNSLSVY</sequence>
<gene>
    <name evidence="5" type="ORF">TTEB3V08_LOCUS1108</name>
</gene>
<comment type="subcellular location">
    <subcellularLocation>
        <location evidence="2">Nucleus</location>
    </subcellularLocation>
</comment>
<dbReference type="InterPro" id="IPR039039">
    <property type="entry name" value="RAI1-like_fam"/>
</dbReference>
<evidence type="ECO:0000256" key="1">
    <source>
        <dbReference type="ARBA" id="ARBA00006562"/>
    </source>
</evidence>
<dbReference type="GO" id="GO:0003723">
    <property type="term" value="F:RNA binding"/>
    <property type="evidence" value="ECO:0007669"/>
    <property type="project" value="UniProtKB-KW"/>
</dbReference>
<dbReference type="GO" id="GO:0046872">
    <property type="term" value="F:metal ion binding"/>
    <property type="evidence" value="ECO:0007669"/>
    <property type="project" value="UniProtKB-KW"/>
</dbReference>
<evidence type="ECO:0000313" key="5">
    <source>
        <dbReference type="EMBL" id="CAD7452949.1"/>
    </source>
</evidence>
<evidence type="ECO:0000259" key="4">
    <source>
        <dbReference type="Pfam" id="PF08652"/>
    </source>
</evidence>
<dbReference type="GO" id="GO:0110155">
    <property type="term" value="P:NAD-cap decapping"/>
    <property type="evidence" value="ECO:0007669"/>
    <property type="project" value="TreeGrafter"/>
</dbReference>
<dbReference type="AlphaFoldDB" id="A0A7R9FGA4"/>
<organism evidence="5">
    <name type="scientific">Timema tahoe</name>
    <dbReference type="NCBI Taxonomy" id="61484"/>
    <lineage>
        <taxon>Eukaryota</taxon>
        <taxon>Metazoa</taxon>
        <taxon>Ecdysozoa</taxon>
        <taxon>Arthropoda</taxon>
        <taxon>Hexapoda</taxon>
        <taxon>Insecta</taxon>
        <taxon>Pterygota</taxon>
        <taxon>Neoptera</taxon>
        <taxon>Polyneoptera</taxon>
        <taxon>Phasmatodea</taxon>
        <taxon>Timematodea</taxon>
        <taxon>Timematoidea</taxon>
        <taxon>Timematidae</taxon>
        <taxon>Timema</taxon>
    </lineage>
</organism>
<keyword evidence="2" id="KW-0547">Nucleotide-binding</keyword>
<dbReference type="EC" id="3.6.1.-" evidence="2"/>
<comment type="function">
    <text evidence="2">Decapping enzyme for NAD-capped RNAs: specifically hydrolyzes the nicotinamide adenine dinucleotide (NAD) cap from a subset of RNAs by removing the entire NAD moiety from the 5'-end of an NAD-capped RNA.</text>
</comment>
<keyword evidence="2" id="KW-0540">Nuclease</keyword>
<name>A0A7R9FGA4_9NEOP</name>
<dbReference type="GO" id="GO:0000166">
    <property type="term" value="F:nucleotide binding"/>
    <property type="evidence" value="ECO:0007669"/>
    <property type="project" value="UniProtKB-KW"/>
</dbReference>
<comment type="similarity">
    <text evidence="1 2">Belongs to the DXO/Dom3Z family.</text>
</comment>
<accession>A0A7R9FGA4</accession>
<feature type="domain" description="RAI1-like" evidence="4">
    <location>
        <begin position="74"/>
        <end position="258"/>
    </location>
</feature>
<keyword evidence="2" id="KW-0539">Nucleus</keyword>
<dbReference type="GO" id="GO:0005634">
    <property type="term" value="C:nucleus"/>
    <property type="evidence" value="ECO:0007669"/>
    <property type="project" value="UniProtKB-SubCell"/>
</dbReference>
<reference evidence="5" key="1">
    <citation type="submission" date="2020-11" db="EMBL/GenBank/DDBJ databases">
        <authorList>
            <person name="Tran Van P."/>
        </authorList>
    </citation>
    <scope>NUCLEOTIDE SEQUENCE</scope>
</reference>
<comment type="cofactor">
    <cofactor evidence="2">
        <name>a divalent metal cation</name>
        <dbReference type="ChEBI" id="CHEBI:60240"/>
    </cofactor>
</comment>
<protein>
    <recommendedName>
        <fullName evidence="2">Decapping nuclease</fullName>
        <ecNumber evidence="2">3.6.1.-</ecNumber>
    </recommendedName>
</protein>
<keyword evidence="2" id="KW-0378">Hydrolase</keyword>
<keyword evidence="2" id="KW-0694">RNA-binding</keyword>
<keyword evidence="2" id="KW-0479">Metal-binding</keyword>
<dbReference type="GO" id="GO:0004518">
    <property type="term" value="F:nuclease activity"/>
    <property type="evidence" value="ECO:0007669"/>
    <property type="project" value="UniProtKB-KW"/>
</dbReference>
<dbReference type="InterPro" id="IPR013961">
    <property type="entry name" value="RAI1"/>
</dbReference>
<evidence type="ECO:0000256" key="2">
    <source>
        <dbReference type="RuleBase" id="RU367113"/>
    </source>
</evidence>
<feature type="region of interest" description="Disordered" evidence="3">
    <location>
        <begin position="41"/>
        <end position="83"/>
    </location>
</feature>
<dbReference type="PANTHER" id="PTHR12395:SF9">
    <property type="entry name" value="DECAPPING AND EXORIBONUCLEASE PROTEIN"/>
    <property type="match status" value="1"/>
</dbReference>
<dbReference type="PANTHER" id="PTHR12395">
    <property type="entry name" value="DOM-3 RELATED"/>
    <property type="match status" value="1"/>
</dbReference>
<dbReference type="EMBL" id="OE000217">
    <property type="protein sequence ID" value="CAD7452949.1"/>
    <property type="molecule type" value="Genomic_DNA"/>
</dbReference>
<dbReference type="GO" id="GO:0000956">
    <property type="term" value="P:nuclear-transcribed mRNA catabolic process"/>
    <property type="evidence" value="ECO:0007669"/>
    <property type="project" value="TreeGrafter"/>
</dbReference>
<dbReference type="GO" id="GO:0005829">
    <property type="term" value="C:cytosol"/>
    <property type="evidence" value="ECO:0007669"/>
    <property type="project" value="TreeGrafter"/>
</dbReference>
<dbReference type="Pfam" id="PF08652">
    <property type="entry name" value="RAI1"/>
    <property type="match status" value="1"/>
</dbReference>
<evidence type="ECO:0000256" key="3">
    <source>
        <dbReference type="SAM" id="MobiDB-lite"/>
    </source>
</evidence>
<dbReference type="GO" id="GO:0034353">
    <property type="term" value="F:mRNA 5'-diphosphatase activity"/>
    <property type="evidence" value="ECO:0007669"/>
    <property type="project" value="TreeGrafter"/>
</dbReference>
<proteinExistence type="inferred from homology"/>